<evidence type="ECO:0000256" key="17">
    <source>
        <dbReference type="ARBA" id="ARBA00030571"/>
    </source>
</evidence>
<comment type="function">
    <text evidence="4">Catalyzes ATP-dependent phosphorylation of adenosylcobinamide and addition of GMP to adenosylcobinamide phosphate.</text>
</comment>
<evidence type="ECO:0000256" key="14">
    <source>
        <dbReference type="ARBA" id="ARBA00022840"/>
    </source>
</evidence>
<organism evidence="18 19">
    <name type="scientific">Thermoanaerobacterium butyriciformans</name>
    <dbReference type="NCBI Taxonomy" id="1702242"/>
    <lineage>
        <taxon>Bacteria</taxon>
        <taxon>Bacillati</taxon>
        <taxon>Bacillota</taxon>
        <taxon>Clostridia</taxon>
        <taxon>Thermoanaerobacterales</taxon>
        <taxon>Thermoanaerobacteraceae</taxon>
        <taxon>Thermoanaerobacterium</taxon>
    </lineage>
</organism>
<gene>
    <name evidence="18" type="ORF">J2Z80_000767</name>
</gene>
<keyword evidence="11 18" id="KW-0808">Transferase</keyword>
<evidence type="ECO:0000256" key="7">
    <source>
        <dbReference type="ARBA" id="ARBA00007490"/>
    </source>
</evidence>
<comment type="catalytic activity">
    <reaction evidence="1">
        <text>adenosylcob(III)inamide + ATP = adenosylcob(III)inamide phosphate + ADP + H(+)</text>
        <dbReference type="Rhea" id="RHEA:15769"/>
        <dbReference type="ChEBI" id="CHEBI:2480"/>
        <dbReference type="ChEBI" id="CHEBI:15378"/>
        <dbReference type="ChEBI" id="CHEBI:30616"/>
        <dbReference type="ChEBI" id="CHEBI:58502"/>
        <dbReference type="ChEBI" id="CHEBI:456216"/>
        <dbReference type="EC" id="2.7.1.156"/>
    </reaction>
</comment>
<dbReference type="InterPro" id="IPR027417">
    <property type="entry name" value="P-loop_NTPase"/>
</dbReference>
<evidence type="ECO:0000256" key="2">
    <source>
        <dbReference type="ARBA" id="ARBA00000711"/>
    </source>
</evidence>
<dbReference type="PIRSF" id="PIRSF006135">
    <property type="entry name" value="CobU"/>
    <property type="match status" value="1"/>
</dbReference>
<evidence type="ECO:0000256" key="16">
    <source>
        <dbReference type="ARBA" id="ARBA00029570"/>
    </source>
</evidence>
<evidence type="ECO:0000313" key="18">
    <source>
        <dbReference type="EMBL" id="MBP2071256.1"/>
    </source>
</evidence>
<dbReference type="PANTHER" id="PTHR34848:SF1">
    <property type="entry name" value="BIFUNCTIONAL ADENOSYLCOBALAMIN BIOSYNTHESIS PROTEIN COBU"/>
    <property type="match status" value="1"/>
</dbReference>
<name>A0ABS4NC58_9THEO</name>
<keyword evidence="14" id="KW-0067">ATP-binding</keyword>
<dbReference type="EC" id="2.7.1.156" evidence="8"/>
<evidence type="ECO:0000256" key="6">
    <source>
        <dbReference type="ARBA" id="ARBA00005159"/>
    </source>
</evidence>
<keyword evidence="12" id="KW-0547">Nucleotide-binding</keyword>
<keyword evidence="19" id="KW-1185">Reference proteome</keyword>
<evidence type="ECO:0000256" key="4">
    <source>
        <dbReference type="ARBA" id="ARBA00003889"/>
    </source>
</evidence>
<comment type="similarity">
    <text evidence="7">Belongs to the CobU/CobP family.</text>
</comment>
<evidence type="ECO:0000256" key="5">
    <source>
        <dbReference type="ARBA" id="ARBA00004692"/>
    </source>
</evidence>
<keyword evidence="18" id="KW-0548">Nucleotidyltransferase</keyword>
<comment type="catalytic activity">
    <reaction evidence="3">
        <text>adenosylcob(III)inamide + GTP = adenosylcob(III)inamide phosphate + GDP + H(+)</text>
        <dbReference type="Rhea" id="RHEA:15765"/>
        <dbReference type="ChEBI" id="CHEBI:2480"/>
        <dbReference type="ChEBI" id="CHEBI:15378"/>
        <dbReference type="ChEBI" id="CHEBI:37565"/>
        <dbReference type="ChEBI" id="CHEBI:58189"/>
        <dbReference type="ChEBI" id="CHEBI:58502"/>
        <dbReference type="EC" id="2.7.1.156"/>
    </reaction>
</comment>
<comment type="catalytic activity">
    <reaction evidence="2">
        <text>adenosylcob(III)inamide phosphate + GTP + H(+) = adenosylcob(III)inamide-GDP + diphosphate</text>
        <dbReference type="Rhea" id="RHEA:22712"/>
        <dbReference type="ChEBI" id="CHEBI:15378"/>
        <dbReference type="ChEBI" id="CHEBI:33019"/>
        <dbReference type="ChEBI" id="CHEBI:37565"/>
        <dbReference type="ChEBI" id="CHEBI:58502"/>
        <dbReference type="ChEBI" id="CHEBI:60487"/>
        <dbReference type="EC" id="2.7.7.62"/>
    </reaction>
</comment>
<evidence type="ECO:0000256" key="8">
    <source>
        <dbReference type="ARBA" id="ARBA00012016"/>
    </source>
</evidence>
<evidence type="ECO:0000256" key="1">
    <source>
        <dbReference type="ARBA" id="ARBA00000312"/>
    </source>
</evidence>
<comment type="pathway">
    <text evidence="5">Cofactor biosynthesis; adenosylcobalamin biosynthesis; adenosylcobalamin from cob(II)yrinate a,c-diamide: step 6/7.</text>
</comment>
<dbReference type="CDD" id="cd00544">
    <property type="entry name" value="CobU"/>
    <property type="match status" value="1"/>
</dbReference>
<dbReference type="GO" id="GO:0008820">
    <property type="term" value="F:cobinamide phosphate guanylyltransferase activity"/>
    <property type="evidence" value="ECO:0007669"/>
    <property type="project" value="UniProtKB-EC"/>
</dbReference>
<protein>
    <recommendedName>
        <fullName evidence="16">Adenosylcobinamide kinase</fullName>
        <ecNumber evidence="8">2.7.1.156</ecNumber>
        <ecNumber evidence="9">2.7.7.62</ecNumber>
    </recommendedName>
    <alternativeName>
        <fullName evidence="17">Adenosylcobinamide-phosphate guanylyltransferase</fullName>
    </alternativeName>
</protein>
<dbReference type="EMBL" id="JAGGLT010000006">
    <property type="protein sequence ID" value="MBP2071256.1"/>
    <property type="molecule type" value="Genomic_DNA"/>
</dbReference>
<dbReference type="NCBIfam" id="NF004469">
    <property type="entry name" value="PRK05800.1"/>
    <property type="match status" value="1"/>
</dbReference>
<evidence type="ECO:0000256" key="13">
    <source>
        <dbReference type="ARBA" id="ARBA00022777"/>
    </source>
</evidence>
<keyword evidence="13 18" id="KW-0418">Kinase</keyword>
<dbReference type="Pfam" id="PF02283">
    <property type="entry name" value="CobU"/>
    <property type="match status" value="1"/>
</dbReference>
<evidence type="ECO:0000256" key="10">
    <source>
        <dbReference type="ARBA" id="ARBA00022573"/>
    </source>
</evidence>
<dbReference type="EC" id="2.7.7.62" evidence="9"/>
<accession>A0ABS4NC58</accession>
<evidence type="ECO:0000256" key="15">
    <source>
        <dbReference type="ARBA" id="ARBA00023134"/>
    </source>
</evidence>
<comment type="pathway">
    <text evidence="6">Cofactor biosynthesis; adenosylcobalamin biosynthesis; adenosylcobalamin from cob(II)yrinate a,c-diamide: step 5/7.</text>
</comment>
<dbReference type="SUPFAM" id="SSF52540">
    <property type="entry name" value="P-loop containing nucleoside triphosphate hydrolases"/>
    <property type="match status" value="1"/>
</dbReference>
<evidence type="ECO:0000256" key="9">
    <source>
        <dbReference type="ARBA" id="ARBA00012523"/>
    </source>
</evidence>
<reference evidence="18" key="1">
    <citation type="submission" date="2021-03" db="EMBL/GenBank/DDBJ databases">
        <title>Genomic Encyclopedia of Type Strains, Phase IV (KMG-IV): sequencing the most valuable type-strain genomes for metagenomic binning, comparative biology and taxonomic classification.</title>
        <authorList>
            <person name="Goeker M."/>
        </authorList>
    </citation>
    <scope>NUCLEOTIDE SEQUENCE</scope>
    <source>
        <strain evidence="18">DSM 101588</strain>
    </source>
</reference>
<keyword evidence="15" id="KW-0342">GTP-binding</keyword>
<dbReference type="GO" id="GO:0043752">
    <property type="term" value="F:adenosylcobinamide kinase activity"/>
    <property type="evidence" value="ECO:0007669"/>
    <property type="project" value="UniProtKB-EC"/>
</dbReference>
<sequence>MILRKKVFLLALIMVTGGARSGKSQFAESLAVKYAGYSVLYIATSIPFDDEMKERVKRHRERRPKEWETVEAYNGIFDIIRGTDKKAVLLDCLTVMVSNLLLEIDMTWEEKDLEDVARAEEKISREVDGFIKASKEKDKDVIVVTNEVGMGLVPEYKLGRIFRDISGRMNKKIAENADFVYFMVSGIPLEIKNNSLR</sequence>
<evidence type="ECO:0000256" key="12">
    <source>
        <dbReference type="ARBA" id="ARBA00022741"/>
    </source>
</evidence>
<evidence type="ECO:0000313" key="19">
    <source>
        <dbReference type="Proteomes" id="UP001166402"/>
    </source>
</evidence>
<dbReference type="Proteomes" id="UP001166402">
    <property type="component" value="Unassembled WGS sequence"/>
</dbReference>
<dbReference type="Gene3D" id="3.40.50.300">
    <property type="entry name" value="P-loop containing nucleotide triphosphate hydrolases"/>
    <property type="match status" value="1"/>
</dbReference>
<dbReference type="InterPro" id="IPR003203">
    <property type="entry name" value="CobU/CobP"/>
</dbReference>
<dbReference type="PANTHER" id="PTHR34848">
    <property type="match status" value="1"/>
</dbReference>
<keyword evidence="10" id="KW-0169">Cobalamin biosynthesis</keyword>
<evidence type="ECO:0000256" key="3">
    <source>
        <dbReference type="ARBA" id="ARBA00001522"/>
    </source>
</evidence>
<evidence type="ECO:0000256" key="11">
    <source>
        <dbReference type="ARBA" id="ARBA00022679"/>
    </source>
</evidence>
<comment type="caution">
    <text evidence="18">The sequence shown here is derived from an EMBL/GenBank/DDBJ whole genome shotgun (WGS) entry which is preliminary data.</text>
</comment>
<proteinExistence type="inferred from homology"/>